<evidence type="ECO:0000313" key="8">
    <source>
        <dbReference type="Proteomes" id="UP000541444"/>
    </source>
</evidence>
<evidence type="ECO:0000256" key="1">
    <source>
        <dbReference type="ARBA" id="ARBA00005594"/>
    </source>
</evidence>
<keyword evidence="4" id="KW-0067">ATP-binding</keyword>
<keyword evidence="5" id="KW-0648">Protein biosynthesis</keyword>
<dbReference type="PANTHER" id="PTHR45794:SF1">
    <property type="entry name" value="LEUCINE--TRNA LIGASE, CYTOPLASMIC"/>
    <property type="match status" value="1"/>
</dbReference>
<dbReference type="SUPFAM" id="SSF52374">
    <property type="entry name" value="Nucleotidylyl transferase"/>
    <property type="match status" value="1"/>
</dbReference>
<name>A0A7J7L5W4_9MAGN</name>
<accession>A0A7J7L5W4</accession>
<evidence type="ECO:0000313" key="7">
    <source>
        <dbReference type="EMBL" id="KAF6138035.1"/>
    </source>
</evidence>
<evidence type="ECO:0000256" key="6">
    <source>
        <dbReference type="ARBA" id="ARBA00023146"/>
    </source>
</evidence>
<dbReference type="PANTHER" id="PTHR45794">
    <property type="entry name" value="LEUCYL-TRNA SYNTHETASE"/>
    <property type="match status" value="1"/>
</dbReference>
<evidence type="ECO:0000256" key="2">
    <source>
        <dbReference type="ARBA" id="ARBA00022598"/>
    </source>
</evidence>
<dbReference type="GO" id="GO:0005524">
    <property type="term" value="F:ATP binding"/>
    <property type="evidence" value="ECO:0007669"/>
    <property type="project" value="UniProtKB-KW"/>
</dbReference>
<dbReference type="Gene3D" id="3.40.50.620">
    <property type="entry name" value="HUPs"/>
    <property type="match status" value="1"/>
</dbReference>
<protein>
    <submittedName>
        <fullName evidence="7">Uncharacterized protein</fullName>
    </submittedName>
</protein>
<comment type="caution">
    <text evidence="7">The sequence shown here is derived from an EMBL/GenBank/DDBJ whole genome shotgun (WGS) entry which is preliminary data.</text>
</comment>
<comment type="similarity">
    <text evidence="1">Belongs to the class-I aminoacyl-tRNA synthetase family.</text>
</comment>
<dbReference type="GO" id="GO:0002161">
    <property type="term" value="F:aminoacyl-tRNA deacylase activity"/>
    <property type="evidence" value="ECO:0007669"/>
    <property type="project" value="InterPro"/>
</dbReference>
<dbReference type="Gene3D" id="3.90.740.10">
    <property type="entry name" value="Valyl/Leucyl/Isoleucyl-tRNA synthetase, editing domain"/>
    <property type="match status" value="1"/>
</dbReference>
<evidence type="ECO:0000256" key="4">
    <source>
        <dbReference type="ARBA" id="ARBA00022840"/>
    </source>
</evidence>
<proteinExistence type="inferred from homology"/>
<evidence type="ECO:0000256" key="3">
    <source>
        <dbReference type="ARBA" id="ARBA00022741"/>
    </source>
</evidence>
<sequence length="155" mass="17663">MLLPFAFHCAGMPIKASADKLVREVHMFGDPPVFPNLMDEDEIENLKAFGFGCDWRRTFITMDINPFYNSLVRWKMRKLKDIGKIVKDLRYAVYSPLDGQPCADHDRASGEGMQPHDYTLIKMEVVMPFPPKLGPLEGKHVFMAAATLRPETIYG</sequence>
<dbReference type="InterPro" id="IPR004493">
    <property type="entry name" value="Leu-tRNA-synth_Ia_arc/euk"/>
</dbReference>
<keyword evidence="3" id="KW-0547">Nucleotide-binding</keyword>
<keyword evidence="6" id="KW-0030">Aminoacyl-tRNA synthetase</keyword>
<evidence type="ECO:0000256" key="5">
    <source>
        <dbReference type="ARBA" id="ARBA00022917"/>
    </source>
</evidence>
<dbReference type="EMBL" id="JACGCM010002617">
    <property type="protein sequence ID" value="KAF6138035.1"/>
    <property type="molecule type" value="Genomic_DNA"/>
</dbReference>
<dbReference type="GO" id="GO:0006429">
    <property type="term" value="P:leucyl-tRNA aminoacylation"/>
    <property type="evidence" value="ECO:0007669"/>
    <property type="project" value="InterPro"/>
</dbReference>
<reference evidence="7 8" key="1">
    <citation type="journal article" date="2020" name="IScience">
        <title>Genome Sequencing of the Endangered Kingdonia uniflora (Circaeasteraceae, Ranunculales) Reveals Potential Mechanisms of Evolutionary Specialization.</title>
        <authorList>
            <person name="Sun Y."/>
            <person name="Deng T."/>
            <person name="Zhang A."/>
            <person name="Moore M.J."/>
            <person name="Landis J.B."/>
            <person name="Lin N."/>
            <person name="Zhang H."/>
            <person name="Zhang X."/>
            <person name="Huang J."/>
            <person name="Zhang X."/>
            <person name="Sun H."/>
            <person name="Wang H."/>
        </authorList>
    </citation>
    <scope>NUCLEOTIDE SEQUENCE [LARGE SCALE GENOMIC DNA]</scope>
    <source>
        <strain evidence="7">TB1705</strain>
        <tissue evidence="7">Leaf</tissue>
    </source>
</reference>
<dbReference type="AlphaFoldDB" id="A0A7J7L5W4"/>
<keyword evidence="8" id="KW-1185">Reference proteome</keyword>
<dbReference type="InterPro" id="IPR014729">
    <property type="entry name" value="Rossmann-like_a/b/a_fold"/>
</dbReference>
<keyword evidence="2" id="KW-0436">Ligase</keyword>
<dbReference type="GO" id="GO:0004823">
    <property type="term" value="F:leucine-tRNA ligase activity"/>
    <property type="evidence" value="ECO:0007669"/>
    <property type="project" value="InterPro"/>
</dbReference>
<organism evidence="7 8">
    <name type="scientific">Kingdonia uniflora</name>
    <dbReference type="NCBI Taxonomy" id="39325"/>
    <lineage>
        <taxon>Eukaryota</taxon>
        <taxon>Viridiplantae</taxon>
        <taxon>Streptophyta</taxon>
        <taxon>Embryophyta</taxon>
        <taxon>Tracheophyta</taxon>
        <taxon>Spermatophyta</taxon>
        <taxon>Magnoliopsida</taxon>
        <taxon>Ranunculales</taxon>
        <taxon>Circaeasteraceae</taxon>
        <taxon>Kingdonia</taxon>
    </lineage>
</organism>
<dbReference type="Proteomes" id="UP000541444">
    <property type="component" value="Unassembled WGS sequence"/>
</dbReference>
<dbReference type="OrthoDB" id="10249672at2759"/>
<gene>
    <name evidence="7" type="ORF">GIB67_042940</name>
</gene>
<dbReference type="InterPro" id="IPR009008">
    <property type="entry name" value="Val/Leu/Ile-tRNA-synth_edit"/>
</dbReference>